<protein>
    <submittedName>
        <fullName evidence="6">Bifunctional 4-hydroxy-2-oxoglutarate aldolase/2-dehydro-3-deoxy-phosphogluconate aldolase</fullName>
    </submittedName>
</protein>
<evidence type="ECO:0000256" key="1">
    <source>
        <dbReference type="ARBA" id="ARBA00004761"/>
    </source>
</evidence>
<comment type="pathway">
    <text evidence="1">Carbohydrate acid metabolism.</text>
</comment>
<dbReference type="PANTHER" id="PTHR30246">
    <property type="entry name" value="2-KETO-3-DEOXY-6-PHOSPHOGLUCONATE ALDOLASE"/>
    <property type="match status" value="1"/>
</dbReference>
<gene>
    <name evidence="6" type="ORF">FAZ19_05390</name>
</gene>
<dbReference type="Pfam" id="PF01081">
    <property type="entry name" value="Aldolase"/>
    <property type="match status" value="1"/>
</dbReference>
<evidence type="ECO:0000256" key="3">
    <source>
        <dbReference type="ARBA" id="ARBA00011233"/>
    </source>
</evidence>
<dbReference type="CDD" id="cd00452">
    <property type="entry name" value="KDPG_aldolase"/>
    <property type="match status" value="1"/>
</dbReference>
<proteinExistence type="inferred from homology"/>
<sequence length="213" mass="23658">MNDILETINKYPVIPVYYHDDSTKCIEIVKAAYDGGIRVFEFVNRGEKALENFKILLDYKKSHLPGLVLGIGTIKNVEQAKNFLAIGAEFIVSPIIEPSIARETLDKGILWIPGCMTPSEIAVAEKLGAPLVKLFPGDTLGPKFLKAIKPLFPKVKFMPTGGVDVEEKNIQEWFDAGVYSVGLGSKLFQEPLGATDYSWLADRSKQLLSWIKK</sequence>
<name>A0A4U0HA51_9SPHI</name>
<keyword evidence="5" id="KW-0119">Carbohydrate metabolism</keyword>
<accession>A0A4U0HA51</accession>
<dbReference type="OrthoDB" id="9802667at2"/>
<keyword evidence="4" id="KW-0456">Lyase</keyword>
<evidence type="ECO:0000313" key="7">
    <source>
        <dbReference type="Proteomes" id="UP000309872"/>
    </source>
</evidence>
<comment type="similarity">
    <text evidence="2">Belongs to the KHG/KDPG aldolase family.</text>
</comment>
<reference evidence="6 7" key="1">
    <citation type="submission" date="2019-04" db="EMBL/GenBank/DDBJ databases">
        <title>Sphingobacterium olei sp. nov., isolated from oil-contaminated soil.</title>
        <authorList>
            <person name="Liu B."/>
        </authorList>
    </citation>
    <scope>NUCLEOTIDE SEQUENCE [LARGE SCALE GENOMIC DNA]</scope>
    <source>
        <strain evidence="6 7">Y3L14</strain>
    </source>
</reference>
<evidence type="ECO:0000256" key="4">
    <source>
        <dbReference type="ARBA" id="ARBA00023239"/>
    </source>
</evidence>
<dbReference type="AlphaFoldDB" id="A0A4U0HA51"/>
<dbReference type="InterPro" id="IPR013785">
    <property type="entry name" value="Aldolase_TIM"/>
</dbReference>
<dbReference type="Proteomes" id="UP000309872">
    <property type="component" value="Unassembled WGS sequence"/>
</dbReference>
<evidence type="ECO:0000256" key="5">
    <source>
        <dbReference type="ARBA" id="ARBA00023277"/>
    </source>
</evidence>
<dbReference type="PANTHER" id="PTHR30246:SF1">
    <property type="entry name" value="2-DEHYDRO-3-DEOXY-6-PHOSPHOGALACTONATE ALDOLASE-RELATED"/>
    <property type="match status" value="1"/>
</dbReference>
<dbReference type="SUPFAM" id="SSF51569">
    <property type="entry name" value="Aldolase"/>
    <property type="match status" value="1"/>
</dbReference>
<evidence type="ECO:0000256" key="2">
    <source>
        <dbReference type="ARBA" id="ARBA00006906"/>
    </source>
</evidence>
<keyword evidence="7" id="KW-1185">Reference proteome</keyword>
<dbReference type="GO" id="GO:0016829">
    <property type="term" value="F:lyase activity"/>
    <property type="evidence" value="ECO:0007669"/>
    <property type="project" value="UniProtKB-KW"/>
</dbReference>
<dbReference type="RefSeq" id="WP_136819656.1">
    <property type="nucleotide sequence ID" value="NZ_BMJX01000001.1"/>
</dbReference>
<comment type="caution">
    <text evidence="6">The sequence shown here is derived from an EMBL/GenBank/DDBJ whole genome shotgun (WGS) entry which is preliminary data.</text>
</comment>
<organism evidence="6 7">
    <name type="scientific">Sphingobacterium alkalisoli</name>
    <dbReference type="NCBI Taxonomy" id="1874115"/>
    <lineage>
        <taxon>Bacteria</taxon>
        <taxon>Pseudomonadati</taxon>
        <taxon>Bacteroidota</taxon>
        <taxon>Sphingobacteriia</taxon>
        <taxon>Sphingobacteriales</taxon>
        <taxon>Sphingobacteriaceae</taxon>
        <taxon>Sphingobacterium</taxon>
    </lineage>
</organism>
<comment type="subunit">
    <text evidence="3">Homotrimer.</text>
</comment>
<dbReference type="InterPro" id="IPR000887">
    <property type="entry name" value="Aldlse_KDPG_KHG"/>
</dbReference>
<evidence type="ECO:0000313" key="6">
    <source>
        <dbReference type="EMBL" id="TJY68688.1"/>
    </source>
</evidence>
<dbReference type="Gene3D" id="3.20.20.70">
    <property type="entry name" value="Aldolase class I"/>
    <property type="match status" value="1"/>
</dbReference>
<dbReference type="EMBL" id="SUKA01000001">
    <property type="protein sequence ID" value="TJY68688.1"/>
    <property type="molecule type" value="Genomic_DNA"/>
</dbReference>